<keyword evidence="4 6" id="KW-1133">Transmembrane helix</keyword>
<dbReference type="RefSeq" id="WP_338435556.1">
    <property type="nucleotide sequence ID" value="NZ_JAUYVH010000002.1"/>
</dbReference>
<feature type="transmembrane region" description="Helical" evidence="6">
    <location>
        <begin position="26"/>
        <end position="46"/>
    </location>
</feature>
<comment type="caution">
    <text evidence="7">The sequence shown here is derived from an EMBL/GenBank/DDBJ whole genome shotgun (WGS) entry which is preliminary data.</text>
</comment>
<dbReference type="PROSITE" id="PS50895">
    <property type="entry name" value="SURF1"/>
    <property type="match status" value="1"/>
</dbReference>
<keyword evidence="5 6" id="KW-0472">Membrane</keyword>
<evidence type="ECO:0000313" key="8">
    <source>
        <dbReference type="Proteomes" id="UP001225596"/>
    </source>
</evidence>
<evidence type="ECO:0000256" key="6">
    <source>
        <dbReference type="RuleBase" id="RU363076"/>
    </source>
</evidence>
<sequence length="269" mass="29921">MTDDSGRHGRPFSHDGAQGSRSRVKLFSLLAFLAFCFIGFLALGTWQAQRLSWKEALIARVEQRIHAAPVEAPGPEQWPAVNAESDEYRHVRVTGTFLHERATKVRATTSLGSGYWLLTPLRTADGSIVLINRGFVPPQPADTQLLLPEGPSTVTGLLRMSEPGGAFLRKNDISSEQWYSRDVQAIARARDLTQVAPYFIDADANRESVYDHASDKRTRYPVGGLTVVSFPNNHLVYALTWYALGLMTAAAGIWVLREEREKLRAGKEE</sequence>
<evidence type="ECO:0000256" key="1">
    <source>
        <dbReference type="ARBA" id="ARBA00004370"/>
    </source>
</evidence>
<feature type="transmembrane region" description="Helical" evidence="6">
    <location>
        <begin position="235"/>
        <end position="256"/>
    </location>
</feature>
<dbReference type="Pfam" id="PF02104">
    <property type="entry name" value="SURF1"/>
    <property type="match status" value="1"/>
</dbReference>
<keyword evidence="8" id="KW-1185">Reference proteome</keyword>
<evidence type="ECO:0000313" key="7">
    <source>
        <dbReference type="EMBL" id="MDQ9169618.1"/>
    </source>
</evidence>
<keyword evidence="3 6" id="KW-0812">Transmembrane</keyword>
<gene>
    <name evidence="7" type="ORF">Q8A64_04250</name>
</gene>
<evidence type="ECO:0000256" key="4">
    <source>
        <dbReference type="ARBA" id="ARBA00022989"/>
    </source>
</evidence>
<dbReference type="PANTHER" id="PTHR23427:SF2">
    <property type="entry name" value="SURFEIT LOCUS PROTEIN 1"/>
    <property type="match status" value="1"/>
</dbReference>
<proteinExistence type="inferred from homology"/>
<evidence type="ECO:0000256" key="5">
    <source>
        <dbReference type="ARBA" id="ARBA00023136"/>
    </source>
</evidence>
<dbReference type="InterPro" id="IPR002994">
    <property type="entry name" value="Surf1/Shy1"/>
</dbReference>
<keyword evidence="6" id="KW-1003">Cell membrane</keyword>
<dbReference type="Proteomes" id="UP001225596">
    <property type="component" value="Unassembled WGS sequence"/>
</dbReference>
<protein>
    <recommendedName>
        <fullName evidence="6">SURF1-like protein</fullName>
    </recommendedName>
</protein>
<comment type="subcellular location">
    <subcellularLocation>
        <location evidence="6">Cell membrane</location>
        <topology evidence="6">Multi-pass membrane protein</topology>
    </subcellularLocation>
    <subcellularLocation>
        <location evidence="1">Membrane</location>
    </subcellularLocation>
</comment>
<dbReference type="InterPro" id="IPR045214">
    <property type="entry name" value="Surf1/Surf4"/>
</dbReference>
<reference evidence="7 8" key="1">
    <citation type="submission" date="2023-08" db="EMBL/GenBank/DDBJ databases">
        <title>Oxalobacteraceae gen .nov., isolated from river sludge outside the plant.</title>
        <authorList>
            <person name="Zhao S.Y."/>
        </authorList>
    </citation>
    <scope>NUCLEOTIDE SEQUENCE [LARGE SCALE GENOMIC DNA]</scope>
    <source>
        <strain evidence="7 8">R-40</strain>
    </source>
</reference>
<dbReference type="PANTHER" id="PTHR23427">
    <property type="entry name" value="SURFEIT LOCUS PROTEIN"/>
    <property type="match status" value="1"/>
</dbReference>
<organism evidence="7 8">
    <name type="scientific">Keguizhuia sedimenti</name>
    <dbReference type="NCBI Taxonomy" id="3064264"/>
    <lineage>
        <taxon>Bacteria</taxon>
        <taxon>Pseudomonadati</taxon>
        <taxon>Pseudomonadota</taxon>
        <taxon>Betaproteobacteria</taxon>
        <taxon>Burkholderiales</taxon>
        <taxon>Oxalobacteraceae</taxon>
        <taxon>Keguizhuia</taxon>
    </lineage>
</organism>
<dbReference type="CDD" id="cd06662">
    <property type="entry name" value="SURF1"/>
    <property type="match status" value="1"/>
</dbReference>
<dbReference type="EMBL" id="JAUYVH010000002">
    <property type="protein sequence ID" value="MDQ9169618.1"/>
    <property type="molecule type" value="Genomic_DNA"/>
</dbReference>
<evidence type="ECO:0000256" key="3">
    <source>
        <dbReference type="ARBA" id="ARBA00022692"/>
    </source>
</evidence>
<comment type="similarity">
    <text evidence="2 6">Belongs to the SURF1 family.</text>
</comment>
<accession>A0ABU1BKV8</accession>
<name>A0ABU1BKV8_9BURK</name>
<evidence type="ECO:0000256" key="2">
    <source>
        <dbReference type="ARBA" id="ARBA00007165"/>
    </source>
</evidence>